<evidence type="ECO:0000313" key="3">
    <source>
        <dbReference type="Proteomes" id="UP001209570"/>
    </source>
</evidence>
<reference evidence="2" key="1">
    <citation type="submission" date="2021-12" db="EMBL/GenBank/DDBJ databases">
        <title>Prjna785345.</title>
        <authorList>
            <person name="Rujirawat T."/>
            <person name="Krajaejun T."/>
        </authorList>
    </citation>
    <scope>NUCLEOTIDE SEQUENCE</scope>
    <source>
        <strain evidence="2">Pi057C3</strain>
    </source>
</reference>
<dbReference type="Proteomes" id="UP001209570">
    <property type="component" value="Unassembled WGS sequence"/>
</dbReference>
<proteinExistence type="predicted"/>
<protein>
    <submittedName>
        <fullName evidence="2">Uncharacterized protein</fullName>
    </submittedName>
</protein>
<feature type="region of interest" description="Disordered" evidence="1">
    <location>
        <begin position="34"/>
        <end position="70"/>
    </location>
</feature>
<dbReference type="EMBL" id="JAKCXM010000004">
    <property type="protein sequence ID" value="KAJ0409449.1"/>
    <property type="molecule type" value="Genomic_DNA"/>
</dbReference>
<keyword evidence="3" id="KW-1185">Reference proteome</keyword>
<gene>
    <name evidence="2" type="ORF">P43SY_002339</name>
</gene>
<dbReference type="AlphaFoldDB" id="A0AAD5MIV9"/>
<sequence length="188" mass="21412">MLSLRDVLRWLATARAVVIDLLNLFGARRRRTPRQLTTTATSPHAGEDDTSSDEQEALVSDAAQRQPVPTFVDPLPSDAEFQRLQLELQLLVDASERLHRNYAELVAANELVRPLLDELHEKITHRLRRARARHVRHLREHEREFAMEDAGKARKRRACPQCRQNRAVSKNAHLNAGAAARGDEEPTQ</sequence>
<evidence type="ECO:0000313" key="2">
    <source>
        <dbReference type="EMBL" id="KAJ0409449.1"/>
    </source>
</evidence>
<organism evidence="2 3">
    <name type="scientific">Pythium insidiosum</name>
    <name type="common">Pythiosis disease agent</name>
    <dbReference type="NCBI Taxonomy" id="114742"/>
    <lineage>
        <taxon>Eukaryota</taxon>
        <taxon>Sar</taxon>
        <taxon>Stramenopiles</taxon>
        <taxon>Oomycota</taxon>
        <taxon>Peronosporomycetes</taxon>
        <taxon>Pythiales</taxon>
        <taxon>Pythiaceae</taxon>
        <taxon>Pythium</taxon>
    </lineage>
</organism>
<comment type="caution">
    <text evidence="2">The sequence shown here is derived from an EMBL/GenBank/DDBJ whole genome shotgun (WGS) entry which is preliminary data.</text>
</comment>
<evidence type="ECO:0000256" key="1">
    <source>
        <dbReference type="SAM" id="MobiDB-lite"/>
    </source>
</evidence>
<accession>A0AAD5MIV9</accession>
<name>A0AAD5MIV9_PYTIN</name>